<evidence type="ECO:0000256" key="1">
    <source>
        <dbReference type="ARBA" id="ARBA00022676"/>
    </source>
</evidence>
<dbReference type="CDD" id="cd03801">
    <property type="entry name" value="GT4_PimA-like"/>
    <property type="match status" value="1"/>
</dbReference>
<dbReference type="RefSeq" id="WP_169588336.1">
    <property type="nucleotide sequence ID" value="NZ_VCQU01000005.1"/>
</dbReference>
<protein>
    <submittedName>
        <fullName evidence="5">Glycogen synthase</fullName>
    </submittedName>
</protein>
<accession>A0A848KDM6</accession>
<name>A0A848KDM6_9NOCA</name>
<feature type="domain" description="Glycosyltransferase subfamily 4-like N-terminal" evidence="4">
    <location>
        <begin position="15"/>
        <end position="180"/>
    </location>
</feature>
<evidence type="ECO:0000259" key="3">
    <source>
        <dbReference type="Pfam" id="PF00534"/>
    </source>
</evidence>
<dbReference type="GO" id="GO:0009250">
    <property type="term" value="P:glucan biosynthetic process"/>
    <property type="evidence" value="ECO:0007669"/>
    <property type="project" value="InterPro"/>
</dbReference>
<evidence type="ECO:0000256" key="2">
    <source>
        <dbReference type="ARBA" id="ARBA00022679"/>
    </source>
</evidence>
<evidence type="ECO:0000313" key="5">
    <source>
        <dbReference type="EMBL" id="NMN96409.1"/>
    </source>
</evidence>
<dbReference type="SUPFAM" id="SSF53756">
    <property type="entry name" value="UDP-Glycosyltransferase/glycogen phosphorylase"/>
    <property type="match status" value="1"/>
</dbReference>
<dbReference type="AlphaFoldDB" id="A0A848KDM6"/>
<dbReference type="Pfam" id="PF13439">
    <property type="entry name" value="Glyco_transf_4"/>
    <property type="match status" value="1"/>
</dbReference>
<reference evidence="5 6" key="1">
    <citation type="submission" date="2019-05" db="EMBL/GenBank/DDBJ databases">
        <authorList>
            <person name="Lee S.D."/>
        </authorList>
    </citation>
    <scope>NUCLEOTIDE SEQUENCE [LARGE SCALE GENOMIC DNA]</scope>
    <source>
        <strain evidence="5 6">YC2-7</strain>
    </source>
</reference>
<dbReference type="Pfam" id="PF00534">
    <property type="entry name" value="Glycos_transf_1"/>
    <property type="match status" value="1"/>
</dbReference>
<dbReference type="InterPro" id="IPR001296">
    <property type="entry name" value="Glyco_trans_1"/>
</dbReference>
<keyword evidence="2" id="KW-0808">Transferase</keyword>
<keyword evidence="1" id="KW-0328">Glycosyltransferase</keyword>
<feature type="domain" description="Glycosyl transferase family 1" evidence="3">
    <location>
        <begin position="192"/>
        <end position="364"/>
    </location>
</feature>
<organism evidence="5 6">
    <name type="scientific">Antrihabitans stalactiti</name>
    <dbReference type="NCBI Taxonomy" id="2584121"/>
    <lineage>
        <taxon>Bacteria</taxon>
        <taxon>Bacillati</taxon>
        <taxon>Actinomycetota</taxon>
        <taxon>Actinomycetes</taxon>
        <taxon>Mycobacteriales</taxon>
        <taxon>Nocardiaceae</taxon>
        <taxon>Antrihabitans</taxon>
    </lineage>
</organism>
<dbReference type="NCBIfam" id="TIGR02149">
    <property type="entry name" value="glgA_Coryne"/>
    <property type="match status" value="1"/>
</dbReference>
<evidence type="ECO:0000259" key="4">
    <source>
        <dbReference type="Pfam" id="PF13439"/>
    </source>
</evidence>
<evidence type="ECO:0000313" key="6">
    <source>
        <dbReference type="Proteomes" id="UP000535543"/>
    </source>
</evidence>
<sequence>MKVGLLTREYPPDVYGGAGVHVDFLSRELRSLVDLAVHAWGADRVSETAPAHGHVPATATKGANPALSTLSVDLSMAAAVADRDLVHSHTWYANLAGHIAKLLYDIPHVVTTHSLEPLRPWKVEQLGGGYALSCWAEKTAIDNADAIIAVSHAMRSDIVRLYPEVHPDRVTVIPNGIDSQLYQPTDDRSAWAKHGIDPNRPTVLFVGRVTRQKGVAHLVRAAAGFRPDAQLVLCAGEPDTAELKAEFTGLVTELQANRDGVHWIPGMLPQNEIIQLLSGSTVFACPSVYEPQGIVNLEAMACETAVVASEVGGIPDVVINGSTGLLVPYDSADPRAFEAKFTEKVNELLDDPERTTGMGLAGRRRAIEEYGWDAIAARTLSVYNRAIDNRLGNR</sequence>
<dbReference type="GO" id="GO:0016757">
    <property type="term" value="F:glycosyltransferase activity"/>
    <property type="evidence" value="ECO:0007669"/>
    <property type="project" value="UniProtKB-KW"/>
</dbReference>
<dbReference type="InterPro" id="IPR050194">
    <property type="entry name" value="Glycosyltransferase_grp1"/>
</dbReference>
<dbReference type="InterPro" id="IPR028098">
    <property type="entry name" value="Glyco_trans_4-like_N"/>
</dbReference>
<comment type="caution">
    <text evidence="5">The sequence shown here is derived from an EMBL/GenBank/DDBJ whole genome shotgun (WGS) entry which is preliminary data.</text>
</comment>
<dbReference type="PANTHER" id="PTHR45947">
    <property type="entry name" value="SULFOQUINOVOSYL TRANSFERASE SQD2"/>
    <property type="match status" value="1"/>
</dbReference>
<dbReference type="EMBL" id="VCQU01000005">
    <property type="protein sequence ID" value="NMN96409.1"/>
    <property type="molecule type" value="Genomic_DNA"/>
</dbReference>
<keyword evidence="6" id="KW-1185">Reference proteome</keyword>
<dbReference type="PANTHER" id="PTHR45947:SF3">
    <property type="entry name" value="SULFOQUINOVOSYL TRANSFERASE SQD2"/>
    <property type="match status" value="1"/>
</dbReference>
<dbReference type="GO" id="GO:1901137">
    <property type="term" value="P:carbohydrate derivative biosynthetic process"/>
    <property type="evidence" value="ECO:0007669"/>
    <property type="project" value="UniProtKB-ARBA"/>
</dbReference>
<dbReference type="Gene3D" id="3.40.50.2000">
    <property type="entry name" value="Glycogen Phosphorylase B"/>
    <property type="match status" value="2"/>
</dbReference>
<reference evidence="5 6" key="2">
    <citation type="submission" date="2020-06" db="EMBL/GenBank/DDBJ databases">
        <title>Antribacter stalactiti gen. nov., sp. nov., a new member of the family Nacardiaceae isolated from a cave.</title>
        <authorList>
            <person name="Kim I.S."/>
        </authorList>
    </citation>
    <scope>NUCLEOTIDE SEQUENCE [LARGE SCALE GENOMIC DNA]</scope>
    <source>
        <strain evidence="5 6">YC2-7</strain>
    </source>
</reference>
<dbReference type="Proteomes" id="UP000535543">
    <property type="component" value="Unassembled WGS sequence"/>
</dbReference>
<proteinExistence type="predicted"/>
<gene>
    <name evidence="5" type="primary">glgA</name>
    <name evidence="5" type="ORF">FGL95_15315</name>
</gene>
<dbReference type="GO" id="GO:1903509">
    <property type="term" value="P:liposaccharide metabolic process"/>
    <property type="evidence" value="ECO:0007669"/>
    <property type="project" value="UniProtKB-ARBA"/>
</dbReference>
<dbReference type="InterPro" id="IPR011875">
    <property type="entry name" value="M1P_synthase"/>
</dbReference>